<evidence type="ECO:0000256" key="5">
    <source>
        <dbReference type="ARBA" id="ARBA00023186"/>
    </source>
</evidence>
<comment type="caution">
    <text evidence="7">The sequence shown here is derived from an EMBL/GenBank/DDBJ whole genome shotgun (WGS) entry which is preliminary data.</text>
</comment>
<dbReference type="PANTHER" id="PTHR34773">
    <property type="entry name" value="FLAGELLAR SECRETION CHAPERONE FLIS"/>
    <property type="match status" value="1"/>
</dbReference>
<dbReference type="RefSeq" id="WP_209863717.1">
    <property type="nucleotide sequence ID" value="NZ_JAGGLD010000005.1"/>
</dbReference>
<dbReference type="SUPFAM" id="SSF101116">
    <property type="entry name" value="Flagellar export chaperone FliS"/>
    <property type="match status" value="1"/>
</dbReference>
<dbReference type="EMBL" id="JAGGLD010000005">
    <property type="protein sequence ID" value="MBP2001771.1"/>
    <property type="molecule type" value="Genomic_DNA"/>
</dbReference>
<dbReference type="PIRSF" id="PIRSF039090">
    <property type="entry name" value="Flis"/>
    <property type="match status" value="1"/>
</dbReference>
<dbReference type="CDD" id="cd16098">
    <property type="entry name" value="FliS"/>
    <property type="match status" value="1"/>
</dbReference>
<sequence>MITSPYEKYRQSSVQTSTPGQLLLKLYDGAIRFIRLGIEGLQSKDIGKANLNLGKAQSIVGELIASLDRSYDVSEGLASMYDYINHLLVEANIKKTTEPATEALGYLADLRETFAQAAKLIVARQGQNSETLHG</sequence>
<evidence type="ECO:0000256" key="6">
    <source>
        <dbReference type="PIRNR" id="PIRNR039090"/>
    </source>
</evidence>
<keyword evidence="8" id="KW-1185">Reference proteome</keyword>
<dbReference type="PANTHER" id="PTHR34773:SF1">
    <property type="entry name" value="FLAGELLAR SECRETION CHAPERONE FLIS"/>
    <property type="match status" value="1"/>
</dbReference>
<accession>A0ABS4JJ91</accession>
<name>A0ABS4JJ91_9BACL</name>
<evidence type="ECO:0000256" key="4">
    <source>
        <dbReference type="ARBA" id="ARBA00022795"/>
    </source>
</evidence>
<protein>
    <recommendedName>
        <fullName evidence="6">Flagellar secretion chaperone FliS</fullName>
    </recommendedName>
</protein>
<comment type="similarity">
    <text evidence="2 6">Belongs to the FliS family.</text>
</comment>
<organism evidence="7 8">
    <name type="scientific">Paenibacillus shirakamiensis</name>
    <dbReference type="NCBI Taxonomy" id="1265935"/>
    <lineage>
        <taxon>Bacteria</taxon>
        <taxon>Bacillati</taxon>
        <taxon>Bacillota</taxon>
        <taxon>Bacilli</taxon>
        <taxon>Bacillales</taxon>
        <taxon>Paenibacillaceae</taxon>
        <taxon>Paenibacillus</taxon>
    </lineage>
</organism>
<evidence type="ECO:0000256" key="2">
    <source>
        <dbReference type="ARBA" id="ARBA00008787"/>
    </source>
</evidence>
<keyword evidence="5" id="KW-0143">Chaperone</keyword>
<dbReference type="NCBIfam" id="TIGR00208">
    <property type="entry name" value="fliS"/>
    <property type="match status" value="1"/>
</dbReference>
<keyword evidence="4 6" id="KW-1005">Bacterial flagellum biogenesis</keyword>
<keyword evidence="7" id="KW-0282">Flagellum</keyword>
<dbReference type="Proteomes" id="UP001519288">
    <property type="component" value="Unassembled WGS sequence"/>
</dbReference>
<comment type="subcellular location">
    <subcellularLocation>
        <location evidence="1 6">Cytoplasm</location>
        <location evidence="1 6">Cytosol</location>
    </subcellularLocation>
</comment>
<evidence type="ECO:0000313" key="7">
    <source>
        <dbReference type="EMBL" id="MBP2001771.1"/>
    </source>
</evidence>
<gene>
    <name evidence="7" type="ORF">J2Z69_002827</name>
</gene>
<dbReference type="Gene3D" id="1.20.120.340">
    <property type="entry name" value="Flagellar protein FliS"/>
    <property type="match status" value="1"/>
</dbReference>
<proteinExistence type="inferred from homology"/>
<keyword evidence="7" id="KW-0969">Cilium</keyword>
<reference evidence="7 8" key="1">
    <citation type="submission" date="2021-03" db="EMBL/GenBank/DDBJ databases">
        <title>Genomic Encyclopedia of Type Strains, Phase IV (KMG-IV): sequencing the most valuable type-strain genomes for metagenomic binning, comparative biology and taxonomic classification.</title>
        <authorList>
            <person name="Goeker M."/>
        </authorList>
    </citation>
    <scope>NUCLEOTIDE SEQUENCE [LARGE SCALE GENOMIC DNA]</scope>
    <source>
        <strain evidence="7 8">DSM 26806</strain>
    </source>
</reference>
<evidence type="ECO:0000256" key="3">
    <source>
        <dbReference type="ARBA" id="ARBA00022490"/>
    </source>
</evidence>
<dbReference type="Pfam" id="PF02561">
    <property type="entry name" value="FliS"/>
    <property type="match status" value="1"/>
</dbReference>
<evidence type="ECO:0000256" key="1">
    <source>
        <dbReference type="ARBA" id="ARBA00004514"/>
    </source>
</evidence>
<keyword evidence="3 6" id="KW-0963">Cytoplasm</keyword>
<dbReference type="InterPro" id="IPR036584">
    <property type="entry name" value="FliS_sf"/>
</dbReference>
<dbReference type="InterPro" id="IPR003713">
    <property type="entry name" value="FliS"/>
</dbReference>
<evidence type="ECO:0000313" key="8">
    <source>
        <dbReference type="Proteomes" id="UP001519288"/>
    </source>
</evidence>
<keyword evidence="7" id="KW-0966">Cell projection</keyword>